<dbReference type="GeneTree" id="ENSGT00940000156791"/>
<evidence type="ECO:0000256" key="2">
    <source>
        <dbReference type="ARBA" id="ARBA00023121"/>
    </source>
</evidence>
<comment type="similarity">
    <text evidence="1 3">Belongs to the OSBP family.</text>
</comment>
<dbReference type="Ensembl" id="ENSEBUT00000027196.1">
    <property type="protein sequence ID" value="ENSEBUP00000026620.1"/>
    <property type="gene ID" value="ENSEBUG00000016391.1"/>
</dbReference>
<reference evidence="5" key="1">
    <citation type="submission" date="2025-08" db="UniProtKB">
        <authorList>
            <consortium name="Ensembl"/>
        </authorList>
    </citation>
    <scope>IDENTIFICATION</scope>
</reference>
<evidence type="ECO:0000256" key="4">
    <source>
        <dbReference type="RuleBase" id="RU003845"/>
    </source>
</evidence>
<dbReference type="GO" id="GO:0005829">
    <property type="term" value="C:cytosol"/>
    <property type="evidence" value="ECO:0007669"/>
    <property type="project" value="TreeGrafter"/>
</dbReference>
<dbReference type="Proteomes" id="UP000694388">
    <property type="component" value="Unplaced"/>
</dbReference>
<keyword evidence="4" id="KW-0445">Lipid transport</keyword>
<dbReference type="AlphaFoldDB" id="A0A8C4R8F3"/>
<dbReference type="Pfam" id="PF01237">
    <property type="entry name" value="Oxysterol_BP"/>
    <property type="match status" value="1"/>
</dbReference>
<dbReference type="PANTHER" id="PTHR10972">
    <property type="entry name" value="OXYSTEROL-BINDING PROTEIN-RELATED"/>
    <property type="match status" value="1"/>
</dbReference>
<evidence type="ECO:0000256" key="1">
    <source>
        <dbReference type="ARBA" id="ARBA00008842"/>
    </source>
</evidence>
<dbReference type="PANTHER" id="PTHR10972:SF203">
    <property type="entry name" value="OXYSTEROL-BINDING PROTEIN HOMOLOG 3"/>
    <property type="match status" value="1"/>
</dbReference>
<organism evidence="5 6">
    <name type="scientific">Eptatretus burgeri</name>
    <name type="common">Inshore hagfish</name>
    <dbReference type="NCBI Taxonomy" id="7764"/>
    <lineage>
        <taxon>Eukaryota</taxon>
        <taxon>Metazoa</taxon>
        <taxon>Chordata</taxon>
        <taxon>Craniata</taxon>
        <taxon>Vertebrata</taxon>
        <taxon>Cyclostomata</taxon>
        <taxon>Myxini</taxon>
        <taxon>Myxiniformes</taxon>
        <taxon>Myxinidae</taxon>
        <taxon>Eptatretinae</taxon>
        <taxon>Eptatretus</taxon>
    </lineage>
</organism>
<evidence type="ECO:0000256" key="3">
    <source>
        <dbReference type="RuleBase" id="RU003844"/>
    </source>
</evidence>
<dbReference type="GO" id="GO:0120009">
    <property type="term" value="P:intermembrane lipid transfer"/>
    <property type="evidence" value="ECO:0007669"/>
    <property type="project" value="UniProtKB-ARBA"/>
</dbReference>
<keyword evidence="6" id="KW-1185">Reference proteome</keyword>
<keyword evidence="2" id="KW-0446">Lipid-binding</keyword>
<reference evidence="5" key="2">
    <citation type="submission" date="2025-09" db="UniProtKB">
        <authorList>
            <consortium name="Ensembl"/>
        </authorList>
    </citation>
    <scope>IDENTIFICATION</scope>
</reference>
<dbReference type="Gene3D" id="3.30.70.3490">
    <property type="match status" value="1"/>
</dbReference>
<name>A0A8C4R8F3_EPTBU</name>
<dbReference type="PROSITE" id="PS01013">
    <property type="entry name" value="OSBP"/>
    <property type="match status" value="1"/>
</dbReference>
<keyword evidence="4" id="KW-0813">Transport</keyword>
<dbReference type="GO" id="GO:0031965">
    <property type="term" value="C:nuclear membrane"/>
    <property type="evidence" value="ECO:0007669"/>
    <property type="project" value="TreeGrafter"/>
</dbReference>
<accession>A0A8C4R8F3</accession>
<dbReference type="FunFam" id="3.30.70.3490:FF:000002">
    <property type="entry name" value="Oxysterol-binding protein"/>
    <property type="match status" value="1"/>
</dbReference>
<dbReference type="InterPro" id="IPR037239">
    <property type="entry name" value="OSBP_sf"/>
</dbReference>
<dbReference type="SUPFAM" id="SSF144000">
    <property type="entry name" value="Oxysterol-binding protein-like"/>
    <property type="match status" value="1"/>
</dbReference>
<dbReference type="InterPro" id="IPR018494">
    <property type="entry name" value="Oxysterol-bd_CS"/>
</dbReference>
<dbReference type="FunFam" id="2.40.160.120:FF:000001">
    <property type="entry name" value="Oxysterol-binding protein"/>
    <property type="match status" value="1"/>
</dbReference>
<dbReference type="InterPro" id="IPR000648">
    <property type="entry name" value="Oxysterol-bd"/>
</dbReference>
<dbReference type="GO" id="GO:0097038">
    <property type="term" value="C:perinuclear endoplasmic reticulum"/>
    <property type="evidence" value="ECO:0007669"/>
    <property type="project" value="TreeGrafter"/>
</dbReference>
<evidence type="ECO:0000313" key="6">
    <source>
        <dbReference type="Proteomes" id="UP000694388"/>
    </source>
</evidence>
<dbReference type="OMA" id="HASSAKC"/>
<protein>
    <recommendedName>
        <fullName evidence="4">Oxysterol-binding protein</fullName>
    </recommendedName>
</protein>
<dbReference type="Gene3D" id="2.40.160.120">
    <property type="match status" value="1"/>
</dbReference>
<evidence type="ECO:0000313" key="5">
    <source>
        <dbReference type="Ensembl" id="ENSEBUP00000026620.1"/>
    </source>
</evidence>
<proteinExistence type="inferred from homology"/>
<dbReference type="GO" id="GO:0005886">
    <property type="term" value="C:plasma membrane"/>
    <property type="evidence" value="ECO:0007669"/>
    <property type="project" value="TreeGrafter"/>
</dbReference>
<sequence length="563" mass="65582">VELKAGLNTHIHLEKHKGWLFKKRKWPLKGWHKMKRGKLHGSMDVSAAALLIKKKALCIDLDNEEGIYHLKVQWVVHHKPMSNEKQSNRAKACNDRCKQRYLSFFWQYCRANKCGNGSFTLPRKYRRVSKQEVTLHTLKHVPKRCHKTHDFEILFLKKKMEGTVEWKGKGFSDDGEIGLFQTGRRTQLPAQAPEIRGVGLWEILRKNIGKDLSKVVMPVELNEPVNTLQRLCEELEYSELLDRASERDDPAQRMVLVAAFVVSALACTATRAGRKPFNPLLGETYECVREDHGFKFHAEQVSHHPPISACHCESRNFNFWQDIRWKNKFWGKSMEIVPEGTVHVTLPKYGDHYSWNKVASCIHNILAGQRWIEHYGEINIVNHNDKSCHCKLSFLKASYWSSNCNEVHGSVYDKDGRVLHHLFGTWNEGIHCGTQRTAKCIWRPGTLPTEHELYYGFTRFAIELNEMDPATKTLLPPTDTRFRPDQRFLEEGNLEAASESKLRLEEQQRKRRQLLEENNIEHKPRFFKKVKGSDGKESWIDNGTYWDLRKDPGFVNLEHALLW</sequence>
<dbReference type="GO" id="GO:0015485">
    <property type="term" value="F:cholesterol binding"/>
    <property type="evidence" value="ECO:0007669"/>
    <property type="project" value="TreeGrafter"/>
</dbReference>